<protein>
    <submittedName>
        <fullName evidence="1">Uncharacterized protein</fullName>
    </submittedName>
</protein>
<sequence length="96" mass="11144">MFKIIYGDEGKSINKRFPTRENAEVYLSHNRLNDFIPLKGQDALNFEVTEVEVSPEERILLLEKKVFVLTKMCQSFAKGFRNTNSFNVKLKELDGD</sequence>
<dbReference type="AlphaFoldDB" id="A0A0F9J2T7"/>
<gene>
    <name evidence="1" type="ORF">LCGC14_1581720</name>
</gene>
<accession>A0A0F9J2T7</accession>
<evidence type="ECO:0000313" key="1">
    <source>
        <dbReference type="EMBL" id="KKM26744.1"/>
    </source>
</evidence>
<reference evidence="1" key="1">
    <citation type="journal article" date="2015" name="Nature">
        <title>Complex archaea that bridge the gap between prokaryotes and eukaryotes.</title>
        <authorList>
            <person name="Spang A."/>
            <person name="Saw J.H."/>
            <person name="Jorgensen S.L."/>
            <person name="Zaremba-Niedzwiedzka K."/>
            <person name="Martijn J."/>
            <person name="Lind A.E."/>
            <person name="van Eijk R."/>
            <person name="Schleper C."/>
            <person name="Guy L."/>
            <person name="Ettema T.J."/>
        </authorList>
    </citation>
    <scope>NUCLEOTIDE SEQUENCE</scope>
</reference>
<dbReference type="EMBL" id="LAZR01012457">
    <property type="protein sequence ID" value="KKM26744.1"/>
    <property type="molecule type" value="Genomic_DNA"/>
</dbReference>
<name>A0A0F9J2T7_9ZZZZ</name>
<proteinExistence type="predicted"/>
<organism evidence="1">
    <name type="scientific">marine sediment metagenome</name>
    <dbReference type="NCBI Taxonomy" id="412755"/>
    <lineage>
        <taxon>unclassified sequences</taxon>
        <taxon>metagenomes</taxon>
        <taxon>ecological metagenomes</taxon>
    </lineage>
</organism>
<comment type="caution">
    <text evidence="1">The sequence shown here is derived from an EMBL/GenBank/DDBJ whole genome shotgun (WGS) entry which is preliminary data.</text>
</comment>